<feature type="signal peptide" evidence="1">
    <location>
        <begin position="1"/>
        <end position="20"/>
    </location>
</feature>
<evidence type="ECO:0000313" key="3">
    <source>
        <dbReference type="WBParaSite" id="PgR085_g045_t01"/>
    </source>
</evidence>
<organism evidence="2 3">
    <name type="scientific">Parascaris univalens</name>
    <name type="common">Nematode worm</name>
    <dbReference type="NCBI Taxonomy" id="6257"/>
    <lineage>
        <taxon>Eukaryota</taxon>
        <taxon>Metazoa</taxon>
        <taxon>Ecdysozoa</taxon>
        <taxon>Nematoda</taxon>
        <taxon>Chromadorea</taxon>
        <taxon>Rhabditida</taxon>
        <taxon>Spirurina</taxon>
        <taxon>Ascaridomorpha</taxon>
        <taxon>Ascaridoidea</taxon>
        <taxon>Ascarididae</taxon>
        <taxon>Parascaris</taxon>
    </lineage>
</organism>
<dbReference type="WBParaSite" id="PgR085_g045_t02">
    <property type="protein sequence ID" value="PgR085_g045_t02"/>
    <property type="gene ID" value="PgR085_g045"/>
</dbReference>
<dbReference type="Proteomes" id="UP000887569">
    <property type="component" value="Unplaced"/>
</dbReference>
<protein>
    <submittedName>
        <fullName evidence="3 4">Uncharacterized protein</fullName>
    </submittedName>
</protein>
<name>A0A915C4F0_PARUN</name>
<sequence>MSRSTRVAILTLLAMQLCSTFSFNVVKESARTKRQTVTYSYISDYGSDGYDRGLASYFYGTYGGGYNNNYGGINIGSINEKNIDLRG</sequence>
<dbReference type="AlphaFoldDB" id="A0A915C4F0"/>
<keyword evidence="2" id="KW-1185">Reference proteome</keyword>
<evidence type="ECO:0000313" key="2">
    <source>
        <dbReference type="Proteomes" id="UP000887569"/>
    </source>
</evidence>
<feature type="chain" id="PRO_5038276154" evidence="1">
    <location>
        <begin position="21"/>
        <end position="87"/>
    </location>
</feature>
<accession>A0A915C4F0</accession>
<dbReference type="WBParaSite" id="PgR085_g045_t01">
    <property type="protein sequence ID" value="PgR085_g045_t01"/>
    <property type="gene ID" value="PgR085_g045"/>
</dbReference>
<evidence type="ECO:0000313" key="4">
    <source>
        <dbReference type="WBParaSite" id="PgR085_g045_t02"/>
    </source>
</evidence>
<proteinExistence type="predicted"/>
<reference evidence="3 4" key="1">
    <citation type="submission" date="2022-11" db="UniProtKB">
        <authorList>
            <consortium name="WormBaseParasite"/>
        </authorList>
    </citation>
    <scope>IDENTIFICATION</scope>
</reference>
<keyword evidence="1" id="KW-0732">Signal</keyword>
<evidence type="ECO:0000256" key="1">
    <source>
        <dbReference type="SAM" id="SignalP"/>
    </source>
</evidence>